<dbReference type="EMBL" id="MF966976">
    <property type="protein sequence ID" value="AXM90689.1"/>
    <property type="molecule type" value="Genomic_DNA"/>
</dbReference>
<feature type="region of interest" description="Disordered" evidence="1">
    <location>
        <begin position="110"/>
        <end position="141"/>
    </location>
</feature>
<feature type="compositionally biased region" description="Basic and acidic residues" evidence="1">
    <location>
        <begin position="425"/>
        <end position="441"/>
    </location>
</feature>
<reference evidence="2" key="1">
    <citation type="submission" date="2017-09" db="EMBL/GenBank/DDBJ databases">
        <title>Identification of novel genes in Humicola insolens involved in cellulase production using T-DNA insertional mutagenesis.</title>
        <authorList>
            <person name="Fan C."/>
            <person name="Xu X."/>
            <person name="Zhang W."/>
        </authorList>
    </citation>
    <scope>NUCLEOTIDE SEQUENCE</scope>
</reference>
<feature type="region of interest" description="Disordered" evidence="1">
    <location>
        <begin position="660"/>
        <end position="816"/>
    </location>
</feature>
<protein>
    <submittedName>
        <fullName evidence="2">Uncharacterized protein</fullName>
    </submittedName>
</protein>
<feature type="compositionally biased region" description="Polar residues" evidence="1">
    <location>
        <begin position="949"/>
        <end position="975"/>
    </location>
</feature>
<feature type="compositionally biased region" description="Polar residues" evidence="1">
    <location>
        <begin position="986"/>
        <end position="997"/>
    </location>
</feature>
<evidence type="ECO:0000313" key="2">
    <source>
        <dbReference type="EMBL" id="AXM90689.1"/>
    </source>
</evidence>
<feature type="compositionally biased region" description="Basic and acidic residues" evidence="1">
    <location>
        <begin position="357"/>
        <end position="381"/>
    </location>
</feature>
<feature type="compositionally biased region" description="Low complexity" evidence="1">
    <location>
        <begin position="934"/>
        <end position="948"/>
    </location>
</feature>
<feature type="compositionally biased region" description="Pro residues" evidence="1">
    <location>
        <begin position="803"/>
        <end position="816"/>
    </location>
</feature>
<feature type="compositionally biased region" description="Polar residues" evidence="1">
    <location>
        <begin position="1078"/>
        <end position="1090"/>
    </location>
</feature>
<feature type="compositionally biased region" description="Basic and acidic residues" evidence="1">
    <location>
        <begin position="339"/>
        <end position="349"/>
    </location>
</feature>
<feature type="region of interest" description="Disordered" evidence="1">
    <location>
        <begin position="888"/>
        <end position="1110"/>
    </location>
</feature>
<feature type="region of interest" description="Disordered" evidence="1">
    <location>
        <begin position="37"/>
        <end position="58"/>
    </location>
</feature>
<feature type="compositionally biased region" description="Low complexity" evidence="1">
    <location>
        <begin position="664"/>
        <end position="684"/>
    </location>
</feature>
<name>A0A346DKR1_HUMIN</name>
<sequence>MSSVPGHSGHQAPAEEQHLYEMIQPTAAVNKRDDDLDSLFDGVDAESPSVTAAPTPLAEPSATAIPAITLQTVGGLTLPLVPAVPAAAPTQTVQTVGGLSFPVATTTATTTASAAAPETTKTAAPAPANSGEELIKPDPLPGYVNLTVSKPDESRSAGMNPLPWMPENTPRYNTLREKFFMLNTTVTERVTEWTKAYDAWNEANTNGGDDSNLSEKYAAAHFAQNAGRAALKVMDDLQHSVDPRVWEIFMANIRNDAAHAREEKSYRARRQEYLKGLNIEVKKGNMTVNEARQKSKDFEESECLLREARQRKAWRDRAETVSTIESLLAEKGRIAKGEYEKRQEEENTQRKALAAAETKRRAAEEAAVRDPQERARRRTELDELVESLPPIVNLKSPSPQPQSPSTKPLKSGCEQLSPPNLQHFTKPDDERFPTPSHERYPATRHASGAIPEDEDQEHWDNFARRLADSVYGDGWRPESAGAENTQQQEVASSTVQDADNFFGGAQNFTDQLANVVGQEPSEVAAVNNHPSAATTDNNNNPAVTTTSTISENNHNAVAMSAPNLSPDDIDQAIAPMVSFVEAGQSTPQIPGDNNLNPAVHAVQDPSTAMNQRIFNEAMQEYQQYLADPNNHNAASESAVPPEQPAQTFSAEGIDQSQFPMVSYTSGTTTGQPQVPTNPTQTQGQLSGTSPTQLPSSPHPTPAAVANPTDSAAGILLQSNDDGASTMPASMPNSDDEAQPDNSRGRDPAPSNPNPAESLNAVVIRAPTPPSANDDDGLVTGSPNRRGSDSDDSEDSAMDGIPTQQPPAPAPAPILPFVPNPGPANLWGWPAGSIQATLVMAAQNASFPQHLINPAAQQAIQNAPQQYNSQNNPQVISLLNALTSLNAVNNNGLNNNGPGQPLQAPQHPPQQLPGFVQVPSAPSEPSTPSDGSDGGAQTPPGSSGSAGSTILHSSGSAAPMKNSNTTKRSATDTRLPSNKPPRKRRNGSNGRVIQSSPAPNRKRKGSSPNDNVSPAVKRPRTQPSPTENLFGAPATVGGRSNFMVGQNGDFGAPAGRTTFPAGQHGHAQSPSGPFGRASAPSNPYGSFNSPAGQHGQPNIPAVQQGSMGGPARTSIETQVRAGATQAVDRLVNQAIHSWAILGTGLDETVRIEFDSDNRRAFIDALFDNIVREVARGANPPNTSQQAYIYGFRRAIRMVLEEGLQSATMLGHPLVGPMTEKDEETAKRALSDMFNQMLSEVRNTRTQSPTLGPQTPAPIHQTNISDLRNGIQGGAVGNGLVPENEFHTARHNTPQHTTGFGTLRFGGEYRGLQNFAGSDDPFVSNNNYQTRHLQSHLTGTTSATQFPASMYQNMTHTMDAFGNAGTRPTAQVIAAG</sequence>
<feature type="region of interest" description="Disordered" evidence="1">
    <location>
        <begin position="1"/>
        <end position="20"/>
    </location>
</feature>
<proteinExistence type="predicted"/>
<feature type="compositionally biased region" description="Low complexity" evidence="1">
    <location>
        <begin position="888"/>
        <end position="904"/>
    </location>
</feature>
<organism evidence="2">
    <name type="scientific">Humicola insolens</name>
    <name type="common">Soft-rot fungus</name>
    <dbReference type="NCBI Taxonomy" id="85995"/>
    <lineage>
        <taxon>Eukaryota</taxon>
        <taxon>Fungi</taxon>
        <taxon>Dikarya</taxon>
        <taxon>Ascomycota</taxon>
        <taxon>Pezizomycotina</taxon>
        <taxon>Sordariomycetes</taxon>
        <taxon>Sordariomycetidae</taxon>
        <taxon>Sordariales</taxon>
        <taxon>Chaetomiaceae</taxon>
        <taxon>Mycothermus</taxon>
    </lineage>
</organism>
<feature type="compositionally biased region" description="Polar residues" evidence="1">
    <location>
        <begin position="716"/>
        <end position="732"/>
    </location>
</feature>
<feature type="compositionally biased region" description="Low complexity" evidence="1">
    <location>
        <begin position="110"/>
        <end position="128"/>
    </location>
</feature>
<evidence type="ECO:0000256" key="1">
    <source>
        <dbReference type="SAM" id="MobiDB-lite"/>
    </source>
</evidence>
<accession>A0A346DKR1</accession>
<feature type="compositionally biased region" description="Polar residues" evidence="1">
    <location>
        <begin position="685"/>
        <end position="695"/>
    </location>
</feature>
<feature type="region of interest" description="Disordered" evidence="1">
    <location>
        <begin position="339"/>
        <end position="455"/>
    </location>
</feature>